<dbReference type="PANTHER" id="PTHR35526">
    <property type="entry name" value="ANTI-SIGMA-F FACTOR RSBW-RELATED"/>
    <property type="match status" value="1"/>
</dbReference>
<dbReference type="InterPro" id="IPR003594">
    <property type="entry name" value="HATPase_dom"/>
</dbReference>
<dbReference type="Gene3D" id="3.30.565.10">
    <property type="entry name" value="Histidine kinase-like ATPase, C-terminal domain"/>
    <property type="match status" value="1"/>
</dbReference>
<evidence type="ECO:0000259" key="3">
    <source>
        <dbReference type="Pfam" id="PF14417"/>
    </source>
</evidence>
<keyword evidence="1" id="KW-0418">Kinase</keyword>
<dbReference type="SUPFAM" id="SSF55874">
    <property type="entry name" value="ATPase domain of HSP90 chaperone/DNA topoisomerase II/histidine kinase"/>
    <property type="match status" value="1"/>
</dbReference>
<dbReference type="InterPro" id="IPR036890">
    <property type="entry name" value="HATPase_C_sf"/>
</dbReference>
<keyword evidence="1" id="KW-0808">Transferase</keyword>
<dbReference type="InterPro" id="IPR025847">
    <property type="entry name" value="MEDS_domain"/>
</dbReference>
<dbReference type="NCBIfam" id="NF041045">
    <property type="entry name" value="RsbA_anti_sig"/>
    <property type="match status" value="1"/>
</dbReference>
<reference evidence="4" key="1">
    <citation type="submission" date="2021-01" db="EMBL/GenBank/DDBJ databases">
        <title>Whole genome shotgun sequence of Rhizocola hellebori NBRC 109834.</title>
        <authorList>
            <person name="Komaki H."/>
            <person name="Tamura T."/>
        </authorList>
    </citation>
    <scope>NUCLEOTIDE SEQUENCE</scope>
    <source>
        <strain evidence="4">NBRC 109834</strain>
    </source>
</reference>
<evidence type="ECO:0000259" key="2">
    <source>
        <dbReference type="Pfam" id="PF13581"/>
    </source>
</evidence>
<feature type="domain" description="MEDS" evidence="3">
    <location>
        <begin position="8"/>
        <end position="152"/>
    </location>
</feature>
<gene>
    <name evidence="4" type="ORF">Rhe02_44070</name>
</gene>
<dbReference type="InterPro" id="IPR050267">
    <property type="entry name" value="Anti-sigma-factor_SerPK"/>
</dbReference>
<dbReference type="Pfam" id="PF13581">
    <property type="entry name" value="HATPase_c_2"/>
    <property type="match status" value="1"/>
</dbReference>
<dbReference type="CDD" id="cd16936">
    <property type="entry name" value="HATPase_RsbW-like"/>
    <property type="match status" value="1"/>
</dbReference>
<dbReference type="EMBL" id="BONY01000026">
    <property type="protein sequence ID" value="GIH06340.1"/>
    <property type="molecule type" value="Genomic_DNA"/>
</dbReference>
<protein>
    <submittedName>
        <fullName evidence="4">Anti-sigma regulatory factor</fullName>
    </submittedName>
</protein>
<accession>A0A8J3VHB6</accession>
<dbReference type="Proteomes" id="UP000612899">
    <property type="component" value="Unassembled WGS sequence"/>
</dbReference>
<dbReference type="PANTHER" id="PTHR35526:SF3">
    <property type="entry name" value="ANTI-SIGMA-F FACTOR RSBW"/>
    <property type="match status" value="1"/>
</dbReference>
<proteinExistence type="predicted"/>
<evidence type="ECO:0000313" key="5">
    <source>
        <dbReference type="Proteomes" id="UP000612899"/>
    </source>
</evidence>
<keyword evidence="1" id="KW-0723">Serine/threonine-protein kinase</keyword>
<dbReference type="InterPro" id="IPR047718">
    <property type="entry name" value="RsbA-like_anti_sig"/>
</dbReference>
<name>A0A8J3VHB6_9ACTN</name>
<comment type="caution">
    <text evidence="4">The sequence shown here is derived from an EMBL/GenBank/DDBJ whole genome shotgun (WGS) entry which is preliminary data.</text>
</comment>
<dbReference type="Pfam" id="PF14417">
    <property type="entry name" value="MEDS"/>
    <property type="match status" value="1"/>
</dbReference>
<dbReference type="AlphaFoldDB" id="A0A8J3VHB6"/>
<feature type="domain" description="Histidine kinase/HSP90-like ATPase" evidence="2">
    <location>
        <begin position="193"/>
        <end position="307"/>
    </location>
</feature>
<organism evidence="4 5">
    <name type="scientific">Rhizocola hellebori</name>
    <dbReference type="NCBI Taxonomy" id="1392758"/>
    <lineage>
        <taxon>Bacteria</taxon>
        <taxon>Bacillati</taxon>
        <taxon>Actinomycetota</taxon>
        <taxon>Actinomycetes</taxon>
        <taxon>Micromonosporales</taxon>
        <taxon>Micromonosporaceae</taxon>
        <taxon>Rhizocola</taxon>
    </lineage>
</organism>
<keyword evidence="5" id="KW-1185">Reference proteome</keyword>
<evidence type="ECO:0000256" key="1">
    <source>
        <dbReference type="ARBA" id="ARBA00022527"/>
    </source>
</evidence>
<dbReference type="GO" id="GO:0004674">
    <property type="term" value="F:protein serine/threonine kinase activity"/>
    <property type="evidence" value="ECO:0007669"/>
    <property type="project" value="UniProtKB-KW"/>
</dbReference>
<dbReference type="RefSeq" id="WP_239123979.1">
    <property type="nucleotide sequence ID" value="NZ_BONY01000026.1"/>
</dbReference>
<sequence>MQVDRFCHEALFYAGREGFLQGVLPFLRQGLAAGEPILVAVGRERISDLRAALGEQADRIQFADMAEIGRNPARIIPHWQSFLERHSGEQRPVRGVGEPIWPGRAAGEVVECQLHERLLNVAFAESRWKLLCPYDVEALTPEVVQEARRSHPMVITSGQRETSPPFLPVQHSMAQLERALPEPAGAVAELVFEHTPGVLATMRDFVAAQARAAGLGDTAVGNLVLAVNELATNSLCHGSGAGLLRLWRQDGSMVCEVRDNGRFDPAPLVGRQRPGLGQVGGRGLWLANQLCDLVQIRTHHNGTIVRLHLRLH</sequence>
<evidence type="ECO:0000313" key="4">
    <source>
        <dbReference type="EMBL" id="GIH06340.1"/>
    </source>
</evidence>